<dbReference type="EMBL" id="VIIS01000996">
    <property type="protein sequence ID" value="KAF0302975.1"/>
    <property type="molecule type" value="Genomic_DNA"/>
</dbReference>
<dbReference type="Pfam" id="PF04427">
    <property type="entry name" value="Brix"/>
    <property type="match status" value="1"/>
</dbReference>
<gene>
    <name evidence="3" type="primary">rpf1_1</name>
    <name evidence="3" type="ORF">FJT64_025026</name>
</gene>
<organism evidence="3 4">
    <name type="scientific">Amphibalanus amphitrite</name>
    <name type="common">Striped barnacle</name>
    <name type="synonym">Balanus amphitrite</name>
    <dbReference type="NCBI Taxonomy" id="1232801"/>
    <lineage>
        <taxon>Eukaryota</taxon>
        <taxon>Metazoa</taxon>
        <taxon>Ecdysozoa</taxon>
        <taxon>Arthropoda</taxon>
        <taxon>Crustacea</taxon>
        <taxon>Multicrustacea</taxon>
        <taxon>Cirripedia</taxon>
        <taxon>Thoracica</taxon>
        <taxon>Thoracicalcarea</taxon>
        <taxon>Balanomorpha</taxon>
        <taxon>Balanoidea</taxon>
        <taxon>Balanidae</taxon>
        <taxon>Amphibalaninae</taxon>
        <taxon>Amphibalanus</taxon>
    </lineage>
</organism>
<dbReference type="GO" id="GO:0000470">
    <property type="term" value="P:maturation of LSU-rRNA"/>
    <property type="evidence" value="ECO:0007669"/>
    <property type="project" value="TreeGrafter"/>
</dbReference>
<dbReference type="OrthoDB" id="264354at2759"/>
<dbReference type="SUPFAM" id="SSF52954">
    <property type="entry name" value="Class II aaRS ABD-related"/>
    <property type="match status" value="1"/>
</dbReference>
<dbReference type="PANTHER" id="PTHR22734:SF3">
    <property type="entry name" value="RIBOSOME PRODUCTION FACTOR 1"/>
    <property type="match status" value="1"/>
</dbReference>
<feature type="region of interest" description="Disordered" evidence="1">
    <location>
        <begin position="1"/>
        <end position="70"/>
    </location>
</feature>
<evidence type="ECO:0000259" key="2">
    <source>
        <dbReference type="PROSITE" id="PS50833"/>
    </source>
</evidence>
<dbReference type="GO" id="GO:0000460">
    <property type="term" value="P:maturation of 5.8S rRNA"/>
    <property type="evidence" value="ECO:0007669"/>
    <property type="project" value="TreeGrafter"/>
</dbReference>
<feature type="compositionally biased region" description="Basic and acidic residues" evidence="1">
    <location>
        <begin position="25"/>
        <end position="52"/>
    </location>
</feature>
<reference evidence="3 4" key="1">
    <citation type="submission" date="2019-07" db="EMBL/GenBank/DDBJ databases">
        <title>Draft genome assembly of a fouling barnacle, Amphibalanus amphitrite (Darwin, 1854): The first reference genome for Thecostraca.</title>
        <authorList>
            <person name="Kim W."/>
        </authorList>
    </citation>
    <scope>NUCLEOTIDE SEQUENCE [LARGE SCALE GENOMIC DNA]</scope>
    <source>
        <strain evidence="3">SNU_AA5</strain>
        <tissue evidence="3">Soma without cirri and trophi</tissue>
    </source>
</reference>
<evidence type="ECO:0000313" key="3">
    <source>
        <dbReference type="EMBL" id="KAF0302974.1"/>
    </source>
</evidence>
<accession>A0A6A4WGM7</accession>
<feature type="domain" description="Brix" evidence="2">
    <location>
        <begin position="114"/>
        <end position="299"/>
    </location>
</feature>
<name>A0A6A4WGM7_AMPAM</name>
<dbReference type="Gene3D" id="3.40.50.10480">
    <property type="entry name" value="Probable brix-domain ribosomal biogenesis protein"/>
    <property type="match status" value="1"/>
</dbReference>
<protein>
    <submittedName>
        <fullName evidence="3">Ribosome production factor 1</fullName>
    </submittedName>
</protein>
<evidence type="ECO:0000313" key="4">
    <source>
        <dbReference type="Proteomes" id="UP000440578"/>
    </source>
</evidence>
<dbReference type="PANTHER" id="PTHR22734">
    <property type="entry name" value="U3 SMALL NUCLEOLAR RIBONUCLEOPROTEIN PROTEIN IMP4"/>
    <property type="match status" value="1"/>
</dbReference>
<dbReference type="AlphaFoldDB" id="A0A6A4WGM7"/>
<dbReference type="InterPro" id="IPR044281">
    <property type="entry name" value="IMP4/RPF1"/>
</dbReference>
<dbReference type="GO" id="GO:0005730">
    <property type="term" value="C:nucleolus"/>
    <property type="evidence" value="ECO:0007669"/>
    <property type="project" value="TreeGrafter"/>
</dbReference>
<proteinExistence type="predicted"/>
<comment type="caution">
    <text evidence="3">The sequence shown here is derived from an EMBL/GenBank/DDBJ whole genome shotgun (WGS) entry which is preliminary data.</text>
</comment>
<evidence type="ECO:0000256" key="1">
    <source>
        <dbReference type="SAM" id="MobiDB-lite"/>
    </source>
</evidence>
<dbReference type="GO" id="GO:0042134">
    <property type="term" value="F:rRNA primary transcript binding"/>
    <property type="evidence" value="ECO:0007669"/>
    <property type="project" value="InterPro"/>
</dbReference>
<dbReference type="SMART" id="SM00879">
    <property type="entry name" value="Brix"/>
    <property type="match status" value="1"/>
</dbReference>
<dbReference type="Proteomes" id="UP000440578">
    <property type="component" value="Unassembled WGS sequence"/>
</dbReference>
<sequence>MAPRSKPKPGEPSSSDAAAPLLPERCIDHKNKNIRKEKWRELRLQKNKEKREARKKRQKVREELGKDAPPVLQPHTIETLRIPDVTTVQPDDLETQQADRLDEFGGYFGREAAPRVLLTAGDFPSPKTRDFMKELALVIPNTEVRLRNFSSVKKTARVAAAKGYTDLIFINEDKSKKVMANGLLHVHLPDGPSALYRLSNVKLSAEMRRIKEFTHHRPEVVLNNFTTMLGHRVGRMLASLFHFDPEFKGRRVMTLHNQRDYIFFRHHRYEFKNEKKCALRELGPRFTLKLRSLQKGTFDSKTGEYEWIRKRHEMEDSRRKFHL</sequence>
<dbReference type="GO" id="GO:0030687">
    <property type="term" value="C:preribosome, large subunit precursor"/>
    <property type="evidence" value="ECO:0007669"/>
    <property type="project" value="TreeGrafter"/>
</dbReference>
<dbReference type="PROSITE" id="PS50833">
    <property type="entry name" value="BRIX"/>
    <property type="match status" value="1"/>
</dbReference>
<keyword evidence="4" id="KW-1185">Reference proteome</keyword>
<dbReference type="InterPro" id="IPR007109">
    <property type="entry name" value="Brix"/>
</dbReference>
<dbReference type="EMBL" id="VIIS01000996">
    <property type="protein sequence ID" value="KAF0302974.1"/>
    <property type="molecule type" value="Genomic_DNA"/>
</dbReference>